<dbReference type="PROSITE" id="PS00758">
    <property type="entry name" value="ARGE_DAPE_CPG2_1"/>
    <property type="match status" value="1"/>
</dbReference>
<feature type="domain" description="Peptidase M20 dimerisation" evidence="6">
    <location>
        <begin position="208"/>
        <end position="313"/>
    </location>
</feature>
<evidence type="ECO:0000313" key="7">
    <source>
        <dbReference type="EMBL" id="NLR19486.1"/>
    </source>
</evidence>
<evidence type="ECO:0000256" key="2">
    <source>
        <dbReference type="ARBA" id="ARBA00006247"/>
    </source>
</evidence>
<accession>A0ABX1KZX1</accession>
<dbReference type="NCBIfam" id="NF006365">
    <property type="entry name" value="PRK08588.1"/>
    <property type="match status" value="1"/>
</dbReference>
<keyword evidence="5" id="KW-0862">Zinc</keyword>
<keyword evidence="8" id="KW-1185">Reference proteome</keyword>
<dbReference type="InterPro" id="IPR001261">
    <property type="entry name" value="ArgE/DapE_CS"/>
</dbReference>
<dbReference type="InterPro" id="IPR050072">
    <property type="entry name" value="Peptidase_M20A"/>
</dbReference>
<evidence type="ECO:0000313" key="8">
    <source>
        <dbReference type="Proteomes" id="UP000763447"/>
    </source>
</evidence>
<dbReference type="RefSeq" id="WP_168926039.1">
    <property type="nucleotide sequence ID" value="NZ_JAAXLJ010000027.1"/>
</dbReference>
<dbReference type="SUPFAM" id="SSF53187">
    <property type="entry name" value="Zn-dependent exopeptidases"/>
    <property type="match status" value="1"/>
</dbReference>
<evidence type="ECO:0000259" key="6">
    <source>
        <dbReference type="Pfam" id="PF07687"/>
    </source>
</evidence>
<organism evidence="7 8">
    <name type="scientific">Secundilactobacillus angelensis</name>
    <dbReference type="NCBI Taxonomy" id="2722706"/>
    <lineage>
        <taxon>Bacteria</taxon>
        <taxon>Bacillati</taxon>
        <taxon>Bacillota</taxon>
        <taxon>Bacilli</taxon>
        <taxon>Lactobacillales</taxon>
        <taxon>Lactobacillaceae</taxon>
        <taxon>Secundilactobacillus</taxon>
    </lineage>
</organism>
<dbReference type="PANTHER" id="PTHR43808">
    <property type="entry name" value="ACETYLORNITHINE DEACETYLASE"/>
    <property type="match status" value="1"/>
</dbReference>
<dbReference type="Gene3D" id="3.30.70.360">
    <property type="match status" value="1"/>
</dbReference>
<dbReference type="InterPro" id="IPR002933">
    <property type="entry name" value="Peptidase_M20"/>
</dbReference>
<evidence type="ECO:0000256" key="1">
    <source>
        <dbReference type="ARBA" id="ARBA00001947"/>
    </source>
</evidence>
<dbReference type="Gene3D" id="3.40.630.10">
    <property type="entry name" value="Zn peptidases"/>
    <property type="match status" value="2"/>
</dbReference>
<name>A0ABX1KZX1_9LACO</name>
<dbReference type="InterPro" id="IPR011650">
    <property type="entry name" value="Peptidase_M20_dimer"/>
</dbReference>
<dbReference type="PANTHER" id="PTHR43808:SF8">
    <property type="entry name" value="PEPTIDASE M20 DIMERISATION DOMAIN-CONTAINING PROTEIN"/>
    <property type="match status" value="1"/>
</dbReference>
<gene>
    <name evidence="7" type="ORF">HC026_11335</name>
</gene>
<dbReference type="SUPFAM" id="SSF55031">
    <property type="entry name" value="Bacterial exopeptidase dimerisation domain"/>
    <property type="match status" value="1"/>
</dbReference>
<dbReference type="PROSITE" id="PS00759">
    <property type="entry name" value="ARGE_DAPE_CPG2_2"/>
    <property type="match status" value="1"/>
</dbReference>
<evidence type="ECO:0000256" key="4">
    <source>
        <dbReference type="ARBA" id="ARBA00022801"/>
    </source>
</evidence>
<keyword evidence="4" id="KW-0378">Hydrolase</keyword>
<protein>
    <submittedName>
        <fullName evidence="7">M20/M25/M40 family metallo-hydrolase</fullName>
    </submittedName>
</protein>
<comment type="cofactor">
    <cofactor evidence="1">
        <name>Zn(2+)</name>
        <dbReference type="ChEBI" id="CHEBI:29105"/>
    </cofactor>
</comment>
<comment type="caution">
    <text evidence="7">The sequence shown here is derived from an EMBL/GenBank/DDBJ whole genome shotgun (WGS) entry which is preliminary data.</text>
</comment>
<keyword evidence="3" id="KW-0479">Metal-binding</keyword>
<dbReference type="Pfam" id="PF01546">
    <property type="entry name" value="Peptidase_M20"/>
    <property type="match status" value="1"/>
</dbReference>
<evidence type="ECO:0000256" key="5">
    <source>
        <dbReference type="ARBA" id="ARBA00022833"/>
    </source>
</evidence>
<reference evidence="7 8" key="1">
    <citation type="submission" date="2020-04" db="EMBL/GenBank/DDBJ databases">
        <title>A novel species of genus Lactobacillus that was isolated from fermented food Zha-chili.</title>
        <authorList>
            <person name="Zhang Z."/>
        </authorList>
    </citation>
    <scope>NUCLEOTIDE SEQUENCE [LARGE SCALE GENOMIC DNA]</scope>
    <source>
        <strain evidence="8">HBUAS51383</strain>
    </source>
</reference>
<dbReference type="Proteomes" id="UP000763447">
    <property type="component" value="Unassembled WGS sequence"/>
</dbReference>
<dbReference type="Pfam" id="PF07687">
    <property type="entry name" value="M20_dimer"/>
    <property type="match status" value="1"/>
</dbReference>
<dbReference type="CDD" id="cd08659">
    <property type="entry name" value="M20_ArgE_DapE-like"/>
    <property type="match status" value="1"/>
</dbReference>
<comment type="similarity">
    <text evidence="2">Belongs to the peptidase M20A family.</text>
</comment>
<proteinExistence type="inferred from homology"/>
<evidence type="ECO:0000256" key="3">
    <source>
        <dbReference type="ARBA" id="ARBA00022723"/>
    </source>
</evidence>
<dbReference type="InterPro" id="IPR036264">
    <property type="entry name" value="Bact_exopeptidase_dim_dom"/>
</dbReference>
<dbReference type="EMBL" id="JAAXLJ010000027">
    <property type="protein sequence ID" value="NLR19486.1"/>
    <property type="molecule type" value="Genomic_DNA"/>
</dbReference>
<sequence length="416" mass="45938">MNQTECRDLLTQLIRLDSVGGHEESVASFLKEYLAKHQIDSQLIEVEPGRYNLVAEIGDTNLPVLALEGHQDVVALGDTSKWQHQPLGAEIDDSRMYGRGTSDMKAGLAAEVIAMIDLVKNVNFHGHVRLLATIGEESSEVNHMQGAQYFAQHGYVDDVAGIIVAEPSSVPNAWLLQTPPTNPFQFSKPQLEQLLAHNQSTEQFVLNYAHKGSITYSVSSNGKTAHSSTPELGIDAIAPLIKLYQQQQAYFDHFTATNPVLGRCLAVTTKFSGGEQLNSVPSHAEMFVKVRTIPEIANESIINHLKTLIQNLNHTEEAALSFNLLGNKYPVQSDPNNKLIQLLQRIGEEELKEQLPLGGSSAGTDASELIRANPKMTVAVFGPGNMTAHQIDEYVDLEIFEHFIAIYERVIRAYFE</sequence>